<dbReference type="CDD" id="cd17039">
    <property type="entry name" value="Ubl_ubiquitin_like"/>
    <property type="match status" value="1"/>
</dbReference>
<evidence type="ECO:0000313" key="3">
    <source>
        <dbReference type="EMBL" id="KAG7396708.1"/>
    </source>
</evidence>
<protein>
    <submittedName>
        <fullName evidence="3">Leucine rich repeat</fullName>
    </submittedName>
</protein>
<evidence type="ECO:0000256" key="2">
    <source>
        <dbReference type="SAM" id="MobiDB-lite"/>
    </source>
</evidence>
<dbReference type="Proteomes" id="UP000693981">
    <property type="component" value="Unassembled WGS sequence"/>
</dbReference>
<keyword evidence="4" id="KW-1185">Reference proteome</keyword>
<dbReference type="EMBL" id="JAGDFL010000143">
    <property type="protein sequence ID" value="KAG7396708.1"/>
    <property type="molecule type" value="Genomic_DNA"/>
</dbReference>
<accession>A0A8T1WWW4</accession>
<feature type="region of interest" description="Disordered" evidence="2">
    <location>
        <begin position="1"/>
        <end position="54"/>
    </location>
</feature>
<reference evidence="3" key="1">
    <citation type="submission" date="2021-02" db="EMBL/GenBank/DDBJ databases">
        <authorList>
            <person name="Palmer J.M."/>
        </authorList>
    </citation>
    <scope>NUCLEOTIDE SEQUENCE</scope>
    <source>
        <strain evidence="3">SCRP23</strain>
    </source>
</reference>
<organism evidence="3 4">
    <name type="scientific">Phytophthora boehmeriae</name>
    <dbReference type="NCBI Taxonomy" id="109152"/>
    <lineage>
        <taxon>Eukaryota</taxon>
        <taxon>Sar</taxon>
        <taxon>Stramenopiles</taxon>
        <taxon>Oomycota</taxon>
        <taxon>Peronosporomycetes</taxon>
        <taxon>Peronosporales</taxon>
        <taxon>Peronosporaceae</taxon>
        <taxon>Phytophthora</taxon>
    </lineage>
</organism>
<evidence type="ECO:0000313" key="4">
    <source>
        <dbReference type="Proteomes" id="UP000693981"/>
    </source>
</evidence>
<comment type="caution">
    <text evidence="3">The sequence shown here is derived from an EMBL/GenBank/DDBJ whole genome shotgun (WGS) entry which is preliminary data.</text>
</comment>
<feature type="compositionally biased region" description="Basic residues" evidence="2">
    <location>
        <begin position="26"/>
        <end position="44"/>
    </location>
</feature>
<feature type="coiled-coil region" evidence="1">
    <location>
        <begin position="68"/>
        <end position="95"/>
    </location>
</feature>
<feature type="compositionally biased region" description="Basic and acidic residues" evidence="2">
    <location>
        <begin position="10"/>
        <end position="20"/>
    </location>
</feature>
<name>A0A8T1WWW4_9STRA</name>
<keyword evidence="1" id="KW-0175">Coiled coil</keyword>
<dbReference type="AlphaFoldDB" id="A0A8T1WWW4"/>
<sequence length="261" mass="29637">MQQEQQWQQDKLDEDREEIVVQRPQLKQRPKIKIKTPNNRKKSHPNGPKIMKRTAPIVPPTKYEKDGKTQAEVIVDRQRQRIQVLEQQLLDQKLLFLAHRKSTIASISNGDPAIAPAALDVLCDDDERIGTDANDERGAYDRAVNISVKCLHMPEIQRGDDAKEQQTEKRRIPIVPARLDFRLLPDDTVLHLKQSLKTRTGVPIDHQILVASCVGRGSPAIRLRNDAVLREYAEKTGVGNRWTLTLLIGQSIPLYCKTSAT</sequence>
<gene>
    <name evidence="3" type="primary">MXRA5</name>
    <name evidence="3" type="ORF">PHYBOEH_001876</name>
</gene>
<dbReference type="OrthoDB" id="676979at2759"/>
<proteinExistence type="predicted"/>
<evidence type="ECO:0000256" key="1">
    <source>
        <dbReference type="SAM" id="Coils"/>
    </source>
</evidence>